<name>A0ABU6WYT0_9FABA</name>
<accession>A0ABU6WYT0</accession>
<dbReference type="Proteomes" id="UP001341840">
    <property type="component" value="Unassembled WGS sequence"/>
</dbReference>
<comment type="caution">
    <text evidence="2">The sequence shown here is derived from an EMBL/GenBank/DDBJ whole genome shotgun (WGS) entry which is preliminary data.</text>
</comment>
<evidence type="ECO:0000256" key="1">
    <source>
        <dbReference type="SAM" id="MobiDB-lite"/>
    </source>
</evidence>
<gene>
    <name evidence="2" type="ORF">PIB30_096766</name>
</gene>
<keyword evidence="3" id="KW-1185">Reference proteome</keyword>
<organism evidence="2 3">
    <name type="scientific">Stylosanthes scabra</name>
    <dbReference type="NCBI Taxonomy" id="79078"/>
    <lineage>
        <taxon>Eukaryota</taxon>
        <taxon>Viridiplantae</taxon>
        <taxon>Streptophyta</taxon>
        <taxon>Embryophyta</taxon>
        <taxon>Tracheophyta</taxon>
        <taxon>Spermatophyta</taxon>
        <taxon>Magnoliopsida</taxon>
        <taxon>eudicotyledons</taxon>
        <taxon>Gunneridae</taxon>
        <taxon>Pentapetalae</taxon>
        <taxon>rosids</taxon>
        <taxon>fabids</taxon>
        <taxon>Fabales</taxon>
        <taxon>Fabaceae</taxon>
        <taxon>Papilionoideae</taxon>
        <taxon>50 kb inversion clade</taxon>
        <taxon>dalbergioids sensu lato</taxon>
        <taxon>Dalbergieae</taxon>
        <taxon>Pterocarpus clade</taxon>
        <taxon>Stylosanthes</taxon>
    </lineage>
</organism>
<reference evidence="2 3" key="1">
    <citation type="journal article" date="2023" name="Plants (Basel)">
        <title>Bridging the Gap: Combining Genomics and Transcriptomics Approaches to Understand Stylosanthes scabra, an Orphan Legume from the Brazilian Caatinga.</title>
        <authorList>
            <person name="Ferreira-Neto J.R.C."/>
            <person name="da Silva M.D."/>
            <person name="Binneck E."/>
            <person name="de Melo N.F."/>
            <person name="da Silva R.H."/>
            <person name="de Melo A.L.T.M."/>
            <person name="Pandolfi V."/>
            <person name="Bustamante F.O."/>
            <person name="Brasileiro-Vidal A.C."/>
            <person name="Benko-Iseppon A.M."/>
        </authorList>
    </citation>
    <scope>NUCLEOTIDE SEQUENCE [LARGE SCALE GENOMIC DNA]</scope>
    <source>
        <tissue evidence="2">Leaves</tissue>
    </source>
</reference>
<feature type="region of interest" description="Disordered" evidence="1">
    <location>
        <begin position="102"/>
        <end position="121"/>
    </location>
</feature>
<sequence>MTHFLRLSALVITKTHKDTASRVSGFRACLVTIKVKVLTIRGDTCLQTIILFPSSGVPGLIRCFRKDVYPTSSRRGLVLLDLIGDQSWLAHYENSEPVARAATGRLSGAPRGPPEKRLRGSTSAEYLRSIFDPKYHAVEILDLRGIGMPDSGLRICP</sequence>
<evidence type="ECO:0000313" key="3">
    <source>
        <dbReference type="Proteomes" id="UP001341840"/>
    </source>
</evidence>
<protein>
    <submittedName>
        <fullName evidence="2">Uncharacterized protein</fullName>
    </submittedName>
</protein>
<evidence type="ECO:0000313" key="2">
    <source>
        <dbReference type="EMBL" id="MED6189528.1"/>
    </source>
</evidence>
<proteinExistence type="predicted"/>
<dbReference type="EMBL" id="JASCZI010183566">
    <property type="protein sequence ID" value="MED6189528.1"/>
    <property type="molecule type" value="Genomic_DNA"/>
</dbReference>